<name>A0A1U7GWP9_9CYAN</name>
<evidence type="ECO:0000259" key="1">
    <source>
        <dbReference type="Pfam" id="PF07862"/>
    </source>
</evidence>
<dbReference type="NCBIfam" id="TIGR03798">
    <property type="entry name" value="leader_Nif11"/>
    <property type="match status" value="1"/>
</dbReference>
<dbReference type="Pfam" id="PF07862">
    <property type="entry name" value="Nif11"/>
    <property type="match status" value="1"/>
</dbReference>
<keyword evidence="3" id="KW-1185">Reference proteome</keyword>
<organism evidence="2 3">
    <name type="scientific">Fischerella major NIES-592</name>
    <dbReference type="NCBI Taxonomy" id="210994"/>
    <lineage>
        <taxon>Bacteria</taxon>
        <taxon>Bacillati</taxon>
        <taxon>Cyanobacteriota</taxon>
        <taxon>Cyanophyceae</taxon>
        <taxon>Nostocales</taxon>
        <taxon>Hapalosiphonaceae</taxon>
        <taxon>Fischerella</taxon>
    </lineage>
</organism>
<accession>A0A1U7GWP9</accession>
<dbReference type="OrthoDB" id="516068at2"/>
<dbReference type="InterPro" id="IPR012903">
    <property type="entry name" value="Nif11"/>
</dbReference>
<evidence type="ECO:0000313" key="2">
    <source>
        <dbReference type="EMBL" id="OKH12661.1"/>
    </source>
</evidence>
<sequence>MSKQEVIRLFRAAQTNPNLREILNSASDLETFVQMAQQQGYNFTVDEWQKATGLVMEESESQVSEIQGKCQG</sequence>
<gene>
    <name evidence="2" type="ORF">NIES592_17650</name>
</gene>
<feature type="domain" description="Nif11" evidence="1">
    <location>
        <begin position="1"/>
        <end position="48"/>
    </location>
</feature>
<comment type="caution">
    <text evidence="2">The sequence shown here is derived from an EMBL/GenBank/DDBJ whole genome shotgun (WGS) entry which is preliminary data.</text>
</comment>
<dbReference type="RefSeq" id="WP_062245210.1">
    <property type="nucleotide sequence ID" value="NZ_MRCA01000010.1"/>
</dbReference>
<dbReference type="AlphaFoldDB" id="A0A1U7GWP9"/>
<reference evidence="2 3" key="1">
    <citation type="submission" date="2016-11" db="EMBL/GenBank/DDBJ databases">
        <title>Draft Genome Sequences of Nine Cyanobacterial Strains from Diverse Habitats.</title>
        <authorList>
            <person name="Zhu T."/>
            <person name="Hou S."/>
            <person name="Lu X."/>
            <person name="Hess W.R."/>
        </authorList>
    </citation>
    <scope>NUCLEOTIDE SEQUENCE [LARGE SCALE GENOMIC DNA]</scope>
    <source>
        <strain evidence="2 3">NIES-592</strain>
    </source>
</reference>
<dbReference type="Proteomes" id="UP000186391">
    <property type="component" value="Unassembled WGS sequence"/>
</dbReference>
<proteinExistence type="predicted"/>
<dbReference type="InterPro" id="IPR022516">
    <property type="entry name" value="CHP03798_Ocin"/>
</dbReference>
<protein>
    <submittedName>
        <fullName evidence="2">Nif11-like leader peptide family natural product</fullName>
    </submittedName>
</protein>
<dbReference type="EMBL" id="MRCA01000010">
    <property type="protein sequence ID" value="OKH12661.1"/>
    <property type="molecule type" value="Genomic_DNA"/>
</dbReference>
<evidence type="ECO:0000313" key="3">
    <source>
        <dbReference type="Proteomes" id="UP000186391"/>
    </source>
</evidence>